<proteinExistence type="predicted"/>
<dbReference type="KEGG" id="lrz:BJI69_05070"/>
<accession>A0A0G9HJC4</accession>
<reference evidence="2" key="1">
    <citation type="submission" date="2016-09" db="EMBL/GenBank/DDBJ databases">
        <authorList>
            <person name="Lysoe E."/>
        </authorList>
    </citation>
    <scope>NUCLEOTIDE SEQUENCE [LARGE SCALE GENOMIC DNA]</scope>
    <source>
        <strain evidence="2">LJ96T</strain>
    </source>
</reference>
<dbReference type="STRING" id="1440763.BJI69_05070"/>
<dbReference type="EMBL" id="CP017480">
    <property type="protein sequence ID" value="APG03345.1"/>
    <property type="molecule type" value="Genomic_DNA"/>
</dbReference>
<name>A0A0G9HJC4_9GAMM</name>
<evidence type="ECO:0000313" key="2">
    <source>
        <dbReference type="Proteomes" id="UP000182987"/>
    </source>
</evidence>
<dbReference type="PATRIC" id="fig|1440763.5.peg.987"/>
<gene>
    <name evidence="1" type="ORF">BJI69_05070</name>
</gene>
<dbReference type="OrthoDB" id="8577963at2"/>
<organism evidence="1 2">
    <name type="scientific">Luteibacter rhizovicinus DSM 16549</name>
    <dbReference type="NCBI Taxonomy" id="1440763"/>
    <lineage>
        <taxon>Bacteria</taxon>
        <taxon>Pseudomonadati</taxon>
        <taxon>Pseudomonadota</taxon>
        <taxon>Gammaproteobacteria</taxon>
        <taxon>Lysobacterales</taxon>
        <taxon>Rhodanobacteraceae</taxon>
        <taxon>Luteibacter</taxon>
    </lineage>
</organism>
<sequence length="377" mass="41498">MKFLLRLACLTALLPAPAFAADPTTFNVYRELVRHRTATMGVDKAFDHNTRKYVSRFLENPDSPYSALRNDPPITNEVWWYDFADSLPIDTADKSAAALEMLQWQSGFTKARIGVDVVVDRASVVAYRNGYAAANAIKAGVDADILWKARDLNGALSTLAAGHAVALQLLRDQVRSNAPETHEARGIKADVLARYLKEENPGYLTESDQAYLADLLSFALTDNGFTIDSKGRRQLPAAYRVARVAAAYADAGSYLSPKGYCVGNDPRPGLSTQSDAITFEAPLCFVAATDRAVQSWFRHKMRQEEANVRRAHASPDESERLTHFWFTAVLALIDIAAFVEFAEADFVSELSAEGALAEEEAAVVEERATQLSCRVRP</sequence>
<dbReference type="RefSeq" id="WP_046966904.1">
    <property type="nucleotide sequence ID" value="NZ_CP017480.1"/>
</dbReference>
<dbReference type="AlphaFoldDB" id="A0A0G9HJC4"/>
<evidence type="ECO:0000313" key="1">
    <source>
        <dbReference type="EMBL" id="APG03345.1"/>
    </source>
</evidence>
<dbReference type="Proteomes" id="UP000182987">
    <property type="component" value="Chromosome"/>
</dbReference>
<protein>
    <submittedName>
        <fullName evidence="1">Uncharacterized protein</fullName>
    </submittedName>
</protein>
<keyword evidence="2" id="KW-1185">Reference proteome</keyword>